<proteinExistence type="predicted"/>
<dbReference type="PANTHER" id="PTHR10622:SF12">
    <property type="entry name" value="HET DOMAIN-CONTAINING PROTEIN"/>
    <property type="match status" value="1"/>
</dbReference>
<dbReference type="PANTHER" id="PTHR10622">
    <property type="entry name" value="HET DOMAIN-CONTAINING PROTEIN"/>
    <property type="match status" value="1"/>
</dbReference>
<evidence type="ECO:0000313" key="1">
    <source>
        <dbReference type="EMBL" id="KAK0631341.1"/>
    </source>
</evidence>
<evidence type="ECO:0008006" key="3">
    <source>
        <dbReference type="Google" id="ProtNLM"/>
    </source>
</evidence>
<keyword evidence="2" id="KW-1185">Reference proteome</keyword>
<sequence>WVDTCCIDKSSSAELSEAIDSIFNWYQKATLCFAFLEDIALLPPVTKTRRMKLSPHHCLTPPLARRPTRVL</sequence>
<dbReference type="AlphaFoldDB" id="A0AA40CAA0"/>
<organism evidence="1 2">
    <name type="scientific">Immersiella caudata</name>
    <dbReference type="NCBI Taxonomy" id="314043"/>
    <lineage>
        <taxon>Eukaryota</taxon>
        <taxon>Fungi</taxon>
        <taxon>Dikarya</taxon>
        <taxon>Ascomycota</taxon>
        <taxon>Pezizomycotina</taxon>
        <taxon>Sordariomycetes</taxon>
        <taxon>Sordariomycetidae</taxon>
        <taxon>Sordariales</taxon>
        <taxon>Lasiosphaeriaceae</taxon>
        <taxon>Immersiella</taxon>
    </lineage>
</organism>
<protein>
    <recommendedName>
        <fullName evidence="3">Heterokaryon incompatibility domain-containing protein</fullName>
    </recommendedName>
</protein>
<comment type="caution">
    <text evidence="1">The sequence shown here is derived from an EMBL/GenBank/DDBJ whole genome shotgun (WGS) entry which is preliminary data.</text>
</comment>
<dbReference type="EMBL" id="JAULSU010000001">
    <property type="protein sequence ID" value="KAK0631341.1"/>
    <property type="molecule type" value="Genomic_DNA"/>
</dbReference>
<evidence type="ECO:0000313" key="2">
    <source>
        <dbReference type="Proteomes" id="UP001175000"/>
    </source>
</evidence>
<name>A0AA40CAA0_9PEZI</name>
<gene>
    <name evidence="1" type="ORF">B0T14DRAFT_419433</name>
</gene>
<feature type="non-terminal residue" evidence="1">
    <location>
        <position position="1"/>
    </location>
</feature>
<accession>A0AA40CAA0</accession>
<dbReference type="Proteomes" id="UP001175000">
    <property type="component" value="Unassembled WGS sequence"/>
</dbReference>
<reference evidence="1" key="1">
    <citation type="submission" date="2023-06" db="EMBL/GenBank/DDBJ databases">
        <title>Genome-scale phylogeny and comparative genomics of the fungal order Sordariales.</title>
        <authorList>
            <consortium name="Lawrence Berkeley National Laboratory"/>
            <person name="Hensen N."/>
            <person name="Bonometti L."/>
            <person name="Westerberg I."/>
            <person name="Brannstrom I.O."/>
            <person name="Guillou S."/>
            <person name="Cros-Aarteil S."/>
            <person name="Calhoun S."/>
            <person name="Haridas S."/>
            <person name="Kuo A."/>
            <person name="Mondo S."/>
            <person name="Pangilinan J."/>
            <person name="Riley R."/>
            <person name="Labutti K."/>
            <person name="Andreopoulos B."/>
            <person name="Lipzen A."/>
            <person name="Chen C."/>
            <person name="Yanf M."/>
            <person name="Daum C."/>
            <person name="Ng V."/>
            <person name="Clum A."/>
            <person name="Steindorff A."/>
            <person name="Ohm R."/>
            <person name="Martin F."/>
            <person name="Silar P."/>
            <person name="Natvig D."/>
            <person name="Lalanne C."/>
            <person name="Gautier V."/>
            <person name="Ament-Velasquez S.L."/>
            <person name="Kruys A."/>
            <person name="Hutchinson M.I."/>
            <person name="Powell A.J."/>
            <person name="Barry K."/>
            <person name="Miller A.N."/>
            <person name="Grigoriev I.V."/>
            <person name="Debuchy R."/>
            <person name="Gladieux P."/>
            <person name="Thoren M.H."/>
            <person name="Johannesson H."/>
        </authorList>
    </citation>
    <scope>NUCLEOTIDE SEQUENCE</scope>
    <source>
        <strain evidence="1">CBS 606.72</strain>
    </source>
</reference>